<proteinExistence type="predicted"/>
<reference evidence="2" key="1">
    <citation type="submission" date="2021-03" db="EMBL/GenBank/DDBJ databases">
        <title>Draft genome sequence of rust myrtle Austropuccinia psidii MF-1, a brazilian biotype.</title>
        <authorList>
            <person name="Quecine M.C."/>
            <person name="Pachon D.M.R."/>
            <person name="Bonatelli M.L."/>
            <person name="Correr F.H."/>
            <person name="Franceschini L.M."/>
            <person name="Leite T.F."/>
            <person name="Margarido G.R.A."/>
            <person name="Almeida C.A."/>
            <person name="Ferrarezi J.A."/>
            <person name="Labate C.A."/>
        </authorList>
    </citation>
    <scope>NUCLEOTIDE SEQUENCE</scope>
    <source>
        <strain evidence="2">MF-1</strain>
    </source>
</reference>
<gene>
    <name evidence="2" type="ORF">O181_104648</name>
</gene>
<dbReference type="AlphaFoldDB" id="A0A9Q3PK75"/>
<dbReference type="InterPro" id="IPR009543">
    <property type="entry name" value="VPS13_VAB"/>
</dbReference>
<accession>A0A9Q3PK75</accession>
<dbReference type="OrthoDB" id="2518958at2759"/>
<dbReference type="EMBL" id="AVOT02076579">
    <property type="protein sequence ID" value="MBW0564933.1"/>
    <property type="molecule type" value="Genomic_DNA"/>
</dbReference>
<comment type="caution">
    <text evidence="2">The sequence shown here is derived from an EMBL/GenBank/DDBJ whole genome shotgun (WGS) entry which is preliminary data.</text>
</comment>
<dbReference type="Proteomes" id="UP000765509">
    <property type="component" value="Unassembled WGS sequence"/>
</dbReference>
<feature type="non-terminal residue" evidence="2">
    <location>
        <position position="1"/>
    </location>
</feature>
<evidence type="ECO:0000313" key="2">
    <source>
        <dbReference type="EMBL" id="MBW0564933.1"/>
    </source>
</evidence>
<organism evidence="2 3">
    <name type="scientific">Austropuccinia psidii MF-1</name>
    <dbReference type="NCBI Taxonomy" id="1389203"/>
    <lineage>
        <taxon>Eukaryota</taxon>
        <taxon>Fungi</taxon>
        <taxon>Dikarya</taxon>
        <taxon>Basidiomycota</taxon>
        <taxon>Pucciniomycotina</taxon>
        <taxon>Pucciniomycetes</taxon>
        <taxon>Pucciniales</taxon>
        <taxon>Sphaerophragmiaceae</taxon>
        <taxon>Austropuccinia</taxon>
    </lineage>
</organism>
<evidence type="ECO:0000259" key="1">
    <source>
        <dbReference type="Pfam" id="PF25036"/>
    </source>
</evidence>
<keyword evidence="3" id="KW-1185">Reference proteome</keyword>
<protein>
    <recommendedName>
        <fullName evidence="1">Vacuolar protein sorting-associated protein 13 VPS13 adaptor binding domain-containing protein</fullName>
    </recommendedName>
</protein>
<dbReference type="Pfam" id="PF25036">
    <property type="entry name" value="VPS13_VAB"/>
    <property type="match status" value="1"/>
</dbReference>
<feature type="domain" description="Vacuolar protein sorting-associated protein 13 VPS13 adaptor binding" evidence="1">
    <location>
        <begin position="8"/>
        <end position="58"/>
    </location>
</feature>
<evidence type="ECO:0000313" key="3">
    <source>
        <dbReference type="Proteomes" id="UP000765509"/>
    </source>
</evidence>
<name>A0A9Q3PK75_9BASI</name>
<sequence length="59" mass="6928">LWSLKEAGFGYNWCKEAFAWKDLVKHPVRTIACQSINFEEPAWRFTATTIYDKEDSTVQ</sequence>